<reference evidence="4" key="1">
    <citation type="submission" date="2016-10" db="EMBL/GenBank/DDBJ databases">
        <authorList>
            <person name="Varghese N."/>
            <person name="Submissions S."/>
        </authorList>
    </citation>
    <scope>NUCLEOTIDE SEQUENCE [LARGE SCALE GENOMIC DNA]</scope>
    <source>
        <strain evidence="4">DSM 19181</strain>
    </source>
</reference>
<dbReference type="Gene3D" id="3.30.870.10">
    <property type="entry name" value="Endonuclease Chain A"/>
    <property type="match status" value="1"/>
</dbReference>
<gene>
    <name evidence="3" type="ORF">SAMN04488098_10399</name>
</gene>
<name>A0A1G9CYH5_9LACT</name>
<dbReference type="Pfam" id="PF20731">
    <property type="entry name" value="RE_NgoFVII_C"/>
    <property type="match status" value="1"/>
</dbReference>
<dbReference type="CDD" id="cd09117">
    <property type="entry name" value="PLDc_Bfil_DEXD_like"/>
    <property type="match status" value="1"/>
</dbReference>
<evidence type="ECO:0000259" key="1">
    <source>
        <dbReference type="Pfam" id="PF09565"/>
    </source>
</evidence>
<evidence type="ECO:0000313" key="3">
    <source>
        <dbReference type="EMBL" id="SDK56720.1"/>
    </source>
</evidence>
<dbReference type="GO" id="GO:0004519">
    <property type="term" value="F:endonuclease activity"/>
    <property type="evidence" value="ECO:0007669"/>
    <property type="project" value="UniProtKB-KW"/>
</dbReference>
<protein>
    <submittedName>
        <fullName evidence="3">NgoFVII restriction endonuclease</fullName>
    </submittedName>
</protein>
<keyword evidence="4" id="KW-1185">Reference proteome</keyword>
<dbReference type="InterPro" id="IPR048923">
    <property type="entry name" value="RE_NgoFVII_C"/>
</dbReference>
<keyword evidence="3" id="KW-0378">Hydrolase</keyword>
<keyword evidence="3" id="KW-0255">Endonuclease</keyword>
<dbReference type="RefSeq" id="WP_176759654.1">
    <property type="nucleotide sequence ID" value="NZ_FNFK01000039.1"/>
</dbReference>
<proteinExistence type="predicted"/>
<dbReference type="Proteomes" id="UP000199433">
    <property type="component" value="Unassembled WGS sequence"/>
</dbReference>
<feature type="domain" description="Restriction endonuclease type II NgoFVII N-terminal" evidence="1">
    <location>
        <begin position="13"/>
        <end position="153"/>
    </location>
</feature>
<accession>A0A1G9CYH5</accession>
<keyword evidence="3" id="KW-0540">Nuclease</keyword>
<sequence>MRKEEHKIILNDLYESIIVRNGKKSNRLRVISGYASPIFLRRVKKDFPSLAIELFIGMSQEGISKNDHMEFKSICSEFRDISVFYQVEGVLTHRKLLEFSSDYSSKVYVGSSNFSENGFFKNNELMVNIHYDVSSIFESQYQRSLKCDDEKVEENIKFYLDTAFEEKSEILYNSKDTKNNLLEDIQNYIYMQDSNRNIIEKYNTFSLEVVLDEQQNPHWKKSGINAWTVGATPHLLQTPKLFFDKIFPVRSKFKVVTSEFIFEAELRGDFHKELVFLNGNIYEYIRGKIGLQEKRPISREDLVKFGNTKIKFVKVDDYLFEMIFCK</sequence>
<dbReference type="AlphaFoldDB" id="A0A1G9CYH5"/>
<dbReference type="Pfam" id="PF09565">
    <property type="entry name" value="RE_NgoFVII"/>
    <property type="match status" value="1"/>
</dbReference>
<dbReference type="STRING" id="426701.SAMN04488098_10399"/>
<organism evidence="3 4">
    <name type="scientific">Alkalibacterium thalassium</name>
    <dbReference type="NCBI Taxonomy" id="426701"/>
    <lineage>
        <taxon>Bacteria</taxon>
        <taxon>Bacillati</taxon>
        <taxon>Bacillota</taxon>
        <taxon>Bacilli</taxon>
        <taxon>Lactobacillales</taxon>
        <taxon>Carnobacteriaceae</taxon>
        <taxon>Alkalibacterium</taxon>
    </lineage>
</organism>
<dbReference type="SUPFAM" id="SSF56024">
    <property type="entry name" value="Phospholipase D/nuclease"/>
    <property type="match status" value="1"/>
</dbReference>
<feature type="domain" description="Restriction endonuclease type II NgoFVII C-terminal B3-like DNA-binding" evidence="2">
    <location>
        <begin position="211"/>
        <end position="316"/>
    </location>
</feature>
<dbReference type="EMBL" id="FNFK01000039">
    <property type="protein sequence ID" value="SDK56720.1"/>
    <property type="molecule type" value="Genomic_DNA"/>
</dbReference>
<evidence type="ECO:0000313" key="4">
    <source>
        <dbReference type="Proteomes" id="UP000199433"/>
    </source>
</evidence>
<evidence type="ECO:0000259" key="2">
    <source>
        <dbReference type="Pfam" id="PF20731"/>
    </source>
</evidence>
<dbReference type="InterPro" id="IPR019065">
    <property type="entry name" value="RE_NgoFVII_N"/>
</dbReference>